<evidence type="ECO:0000259" key="1">
    <source>
        <dbReference type="Pfam" id="PF13936"/>
    </source>
</evidence>
<feature type="domain" description="Transposase IS30-like HTH" evidence="1">
    <location>
        <begin position="6"/>
        <end position="43"/>
    </location>
</feature>
<organism evidence="3">
    <name type="scientific">Mediterraneibacter gnavus</name>
    <name type="common">Ruminococcus gnavus</name>
    <dbReference type="NCBI Taxonomy" id="33038"/>
    <lineage>
        <taxon>Bacteria</taxon>
        <taxon>Bacillati</taxon>
        <taxon>Bacillota</taxon>
        <taxon>Clostridia</taxon>
        <taxon>Lachnospirales</taxon>
        <taxon>Lachnospiraceae</taxon>
        <taxon>Mediterraneibacter</taxon>
    </lineage>
</organism>
<sequence>MIKILYEDRKIIEEMYNSQMPVNRIAARINVARNTLYKELKRGGVTKPSDLYSADLAQENTKQRKWS</sequence>
<accession>A0A6N3BMV9</accession>
<reference evidence="3" key="1">
    <citation type="submission" date="2019-11" db="EMBL/GenBank/DDBJ databases">
        <authorList>
            <person name="Feng L."/>
        </authorList>
    </citation>
    <scope>NUCLEOTIDE SEQUENCE</scope>
    <source>
        <strain evidence="3">RgnavusLFYP36</strain>
    </source>
</reference>
<dbReference type="EMBL" id="JAPRAY010000006">
    <property type="protein sequence ID" value="MCZ0667006.1"/>
    <property type="molecule type" value="Genomic_DNA"/>
</dbReference>
<name>A0A6N3BMV9_MEDGN</name>
<proteinExistence type="predicted"/>
<dbReference type="InterPro" id="IPR025246">
    <property type="entry name" value="IS30-like_HTH"/>
</dbReference>
<dbReference type="AlphaFoldDB" id="A0A6N3BMV9"/>
<dbReference type="EMBL" id="CACRUU010000057">
    <property type="protein sequence ID" value="VYU03879.1"/>
    <property type="molecule type" value="Genomic_DNA"/>
</dbReference>
<dbReference type="RefSeq" id="WP_156734002.1">
    <property type="nucleotide sequence ID" value="NZ_CACRUU010000057.1"/>
</dbReference>
<gene>
    <name evidence="2" type="ORF">OZZ17_05535</name>
    <name evidence="3" type="ORF">RGLFYP36_00433</name>
</gene>
<protein>
    <submittedName>
        <fullName evidence="2">Helix-turn-helix domain-containing protein</fullName>
    </submittedName>
</protein>
<dbReference type="Pfam" id="PF13936">
    <property type="entry name" value="HTH_38"/>
    <property type="match status" value="1"/>
</dbReference>
<dbReference type="Gene3D" id="1.10.10.60">
    <property type="entry name" value="Homeodomain-like"/>
    <property type="match status" value="1"/>
</dbReference>
<dbReference type="Proteomes" id="UP001079535">
    <property type="component" value="Unassembled WGS sequence"/>
</dbReference>
<reference evidence="2" key="2">
    <citation type="submission" date="2022-11" db="EMBL/GenBank/DDBJ databases">
        <title>Temperate bacteriophages infecting mucin-degrading bacterium Ruminococcus gnavus from the human gut.</title>
        <authorList>
            <person name="Buttimer C."/>
        </authorList>
    </citation>
    <scope>NUCLEOTIDE SEQUENCE</scope>
    <source>
        <strain evidence="2">CCUG 49994</strain>
    </source>
</reference>
<evidence type="ECO:0000313" key="3">
    <source>
        <dbReference type="EMBL" id="VYU03879.1"/>
    </source>
</evidence>
<evidence type="ECO:0000313" key="2">
    <source>
        <dbReference type="EMBL" id="MCZ0667006.1"/>
    </source>
</evidence>